<comment type="caution">
    <text evidence="2">The sequence shown here is derived from an EMBL/GenBank/DDBJ whole genome shotgun (WGS) entry which is preliminary data.</text>
</comment>
<feature type="region of interest" description="Disordered" evidence="1">
    <location>
        <begin position="1"/>
        <end position="20"/>
    </location>
</feature>
<feature type="non-terminal residue" evidence="2">
    <location>
        <position position="20"/>
    </location>
</feature>
<evidence type="ECO:0000256" key="1">
    <source>
        <dbReference type="SAM" id="MobiDB-lite"/>
    </source>
</evidence>
<dbReference type="AlphaFoldDB" id="A0A0F9Q3U2"/>
<proteinExistence type="predicted"/>
<protein>
    <submittedName>
        <fullName evidence="2">Uncharacterized protein</fullName>
    </submittedName>
</protein>
<gene>
    <name evidence="2" type="ORF">LCGC14_1062170</name>
</gene>
<accession>A0A0F9Q3U2</accession>
<name>A0A0F9Q3U2_9ZZZZ</name>
<organism evidence="2">
    <name type="scientific">marine sediment metagenome</name>
    <dbReference type="NCBI Taxonomy" id="412755"/>
    <lineage>
        <taxon>unclassified sequences</taxon>
        <taxon>metagenomes</taxon>
        <taxon>ecological metagenomes</taxon>
    </lineage>
</organism>
<reference evidence="2" key="1">
    <citation type="journal article" date="2015" name="Nature">
        <title>Complex archaea that bridge the gap between prokaryotes and eukaryotes.</title>
        <authorList>
            <person name="Spang A."/>
            <person name="Saw J.H."/>
            <person name="Jorgensen S.L."/>
            <person name="Zaremba-Niedzwiedzka K."/>
            <person name="Martijn J."/>
            <person name="Lind A.E."/>
            <person name="van Eijk R."/>
            <person name="Schleper C."/>
            <person name="Guy L."/>
            <person name="Ettema T.J."/>
        </authorList>
    </citation>
    <scope>NUCLEOTIDE SEQUENCE</scope>
</reference>
<evidence type="ECO:0000313" key="2">
    <source>
        <dbReference type="EMBL" id="KKN07921.1"/>
    </source>
</evidence>
<sequence length="20" mass="2141">MCGGDMTGVPELGSEEWQSQ</sequence>
<dbReference type="EMBL" id="LAZR01004515">
    <property type="protein sequence ID" value="KKN07921.1"/>
    <property type="molecule type" value="Genomic_DNA"/>
</dbReference>